<sequence>MGASIYRDRAMGSGWLLPLAETRQDAAADHDSEKRKIRDMSLQPTKPPTALISSRGSPDSAPSDQGAVLCSSLCWLAGWLGHNLHEGNPARGEGVAFFSPRCAFLLCSGSVCLGLGGGSRSHSRHAASKQM</sequence>
<protein>
    <submittedName>
        <fullName evidence="2">Uncharacterized protein</fullName>
    </submittedName>
</protein>
<proteinExistence type="predicted"/>
<feature type="region of interest" description="Disordered" evidence="1">
    <location>
        <begin position="26"/>
        <end position="65"/>
    </location>
</feature>
<evidence type="ECO:0000313" key="3">
    <source>
        <dbReference type="Proteomes" id="UP001322138"/>
    </source>
</evidence>
<reference evidence="2 3" key="1">
    <citation type="journal article" date="2023" name="bioRxiv">
        <title>High-quality genome assemblies of four members of thePodospora anserinaspecies complex.</title>
        <authorList>
            <person name="Ament-Velasquez S.L."/>
            <person name="Vogan A.A."/>
            <person name="Wallerman O."/>
            <person name="Hartmann F."/>
            <person name="Gautier V."/>
            <person name="Silar P."/>
            <person name="Giraud T."/>
            <person name="Johannesson H."/>
        </authorList>
    </citation>
    <scope>NUCLEOTIDE SEQUENCE [LARGE SCALE GENOMIC DNA]</scope>
    <source>
        <strain evidence="2 3">CBS 112042</strain>
    </source>
</reference>
<gene>
    <name evidence="2" type="ORF">QC761_200883</name>
</gene>
<name>A0ABR0FQQ4_9PEZI</name>
<keyword evidence="3" id="KW-1185">Reference proteome</keyword>
<dbReference type="EMBL" id="JAFFGZ010000004">
    <property type="protein sequence ID" value="KAK4645369.1"/>
    <property type="molecule type" value="Genomic_DNA"/>
</dbReference>
<accession>A0ABR0FQQ4</accession>
<comment type="caution">
    <text evidence="2">The sequence shown here is derived from an EMBL/GenBank/DDBJ whole genome shotgun (WGS) entry which is preliminary data.</text>
</comment>
<evidence type="ECO:0000313" key="2">
    <source>
        <dbReference type="EMBL" id="KAK4645369.1"/>
    </source>
</evidence>
<feature type="compositionally biased region" description="Basic and acidic residues" evidence="1">
    <location>
        <begin position="26"/>
        <end position="39"/>
    </location>
</feature>
<dbReference type="RefSeq" id="XP_062734345.1">
    <property type="nucleotide sequence ID" value="XM_062875818.1"/>
</dbReference>
<dbReference type="Proteomes" id="UP001322138">
    <property type="component" value="Unassembled WGS sequence"/>
</dbReference>
<organism evidence="2 3">
    <name type="scientific">Podospora bellae-mahoneyi</name>
    <dbReference type="NCBI Taxonomy" id="2093777"/>
    <lineage>
        <taxon>Eukaryota</taxon>
        <taxon>Fungi</taxon>
        <taxon>Dikarya</taxon>
        <taxon>Ascomycota</taxon>
        <taxon>Pezizomycotina</taxon>
        <taxon>Sordariomycetes</taxon>
        <taxon>Sordariomycetidae</taxon>
        <taxon>Sordariales</taxon>
        <taxon>Podosporaceae</taxon>
        <taxon>Podospora</taxon>
    </lineage>
</organism>
<dbReference type="GeneID" id="87895300"/>
<feature type="compositionally biased region" description="Polar residues" evidence="1">
    <location>
        <begin position="51"/>
        <end position="63"/>
    </location>
</feature>
<evidence type="ECO:0000256" key="1">
    <source>
        <dbReference type="SAM" id="MobiDB-lite"/>
    </source>
</evidence>